<dbReference type="Proteomes" id="UP000600946">
    <property type="component" value="Unassembled WGS sequence"/>
</dbReference>
<accession>A0ABQ2ZJU7</accession>
<keyword evidence="2" id="KW-0663">Pyridoxal phosphate</keyword>
<dbReference type="PANTHER" id="PTHR10314">
    <property type="entry name" value="CYSTATHIONINE BETA-SYNTHASE"/>
    <property type="match status" value="1"/>
</dbReference>
<dbReference type="GeneID" id="96288718"/>
<dbReference type="InterPro" id="IPR001926">
    <property type="entry name" value="TrpB-like_PALP"/>
</dbReference>
<evidence type="ECO:0000256" key="2">
    <source>
        <dbReference type="ARBA" id="ARBA00022898"/>
    </source>
</evidence>
<dbReference type="EMBL" id="BMUU01000001">
    <property type="protein sequence ID" value="GGY17290.1"/>
    <property type="molecule type" value="Genomic_DNA"/>
</dbReference>
<evidence type="ECO:0000313" key="4">
    <source>
        <dbReference type="EMBL" id="GGY17290.1"/>
    </source>
</evidence>
<dbReference type="Pfam" id="PF00291">
    <property type="entry name" value="PALP"/>
    <property type="match status" value="1"/>
</dbReference>
<evidence type="ECO:0000256" key="1">
    <source>
        <dbReference type="ARBA" id="ARBA00001933"/>
    </source>
</evidence>
<reference evidence="5" key="1">
    <citation type="journal article" date="2019" name="Int. J. Syst. Evol. Microbiol.">
        <title>The Global Catalogue of Microorganisms (GCM) 10K type strain sequencing project: providing services to taxonomists for standard genome sequencing and annotation.</title>
        <authorList>
            <consortium name="The Broad Institute Genomics Platform"/>
            <consortium name="The Broad Institute Genome Sequencing Center for Infectious Disease"/>
            <person name="Wu L."/>
            <person name="Ma J."/>
        </authorList>
    </citation>
    <scope>NUCLEOTIDE SEQUENCE [LARGE SCALE GENOMIC DNA]</scope>
    <source>
        <strain evidence="5">JCM 4594</strain>
    </source>
</reference>
<feature type="domain" description="Tryptophan synthase beta chain-like PALP" evidence="3">
    <location>
        <begin position="13"/>
        <end position="304"/>
    </location>
</feature>
<name>A0ABQ2ZJU7_9ACTN</name>
<gene>
    <name evidence="4" type="ORF">GCM10010326_07000</name>
</gene>
<dbReference type="SUPFAM" id="SSF53686">
    <property type="entry name" value="Tryptophan synthase beta subunit-like PLP-dependent enzymes"/>
    <property type="match status" value="1"/>
</dbReference>
<keyword evidence="5" id="KW-1185">Reference proteome</keyword>
<dbReference type="InterPro" id="IPR036052">
    <property type="entry name" value="TrpB-like_PALP_sf"/>
</dbReference>
<dbReference type="RefSeq" id="WP_229892115.1">
    <property type="nucleotide sequence ID" value="NZ_BMUU01000001.1"/>
</dbReference>
<dbReference type="Gene3D" id="3.40.50.1100">
    <property type="match status" value="2"/>
</dbReference>
<evidence type="ECO:0000259" key="3">
    <source>
        <dbReference type="Pfam" id="PF00291"/>
    </source>
</evidence>
<comment type="cofactor">
    <cofactor evidence="1">
        <name>pyridoxal 5'-phosphate</name>
        <dbReference type="ChEBI" id="CHEBI:597326"/>
    </cofactor>
</comment>
<dbReference type="InterPro" id="IPR050214">
    <property type="entry name" value="Cys_Synth/Cystath_Beta-Synth"/>
</dbReference>
<protein>
    <submittedName>
        <fullName evidence="4">Cystathionine beta-synthase</fullName>
    </submittedName>
</protein>
<proteinExistence type="predicted"/>
<organism evidence="4 5">
    <name type="scientific">Streptomyces xanthochromogenes</name>
    <dbReference type="NCBI Taxonomy" id="67384"/>
    <lineage>
        <taxon>Bacteria</taxon>
        <taxon>Bacillati</taxon>
        <taxon>Actinomycetota</taxon>
        <taxon>Actinomycetes</taxon>
        <taxon>Kitasatosporales</taxon>
        <taxon>Streptomycetaceae</taxon>
        <taxon>Streptomyces</taxon>
    </lineage>
</organism>
<dbReference type="CDD" id="cd01561">
    <property type="entry name" value="CBS_like"/>
    <property type="match status" value="1"/>
</dbReference>
<comment type="caution">
    <text evidence="4">The sequence shown here is derived from an EMBL/GenBank/DDBJ whole genome shotgun (WGS) entry which is preliminary data.</text>
</comment>
<evidence type="ECO:0000313" key="5">
    <source>
        <dbReference type="Proteomes" id="UP000600946"/>
    </source>
</evidence>
<sequence>MDAMDVYESALGLIGGTPLVRLRTEGAATVYAKLEYLSIGGSAKDRIGLRMVEQAEKDGLLRPGGTVVEATSGNTGIGLALVAAEKGYRSLVVVTDRVSEEKVNTLRAFGAEVVVKPGGLPRQHPDHPMSFAARLADSTPGGWLANQYDNAANPEAHYLTTGPEIWRQTRGRVTHLVSCIGTGGTISGAGRYLKEVSDGGVQVIGADPASSVYGGGDGRPYFIEAAGHFLHPDTEQDVWPRSYHPDVVDRIVPVADRQALHTVRQLARDQGLLAGGSSGTALAAAHQVAAGAGADAVVVVILPDSGRQYLTKYFNDTWMLRLGFLDGDASGPRVADAAPEGGASALPYLNIRTPVGDALDVLRARKLAGVESVLPAGPCPAGPDRRPTAPELTGSVTLAGLEAALRDGVAALDDPLADHLDPPLAQFGYGEPAQEALGTLTRHLRDTAVVLRDGCAEALVTSAGLRALLPTDH</sequence>